<feature type="transmembrane region" description="Helical" evidence="7">
    <location>
        <begin position="122"/>
        <end position="144"/>
    </location>
</feature>
<evidence type="ECO:0000256" key="6">
    <source>
        <dbReference type="ARBA" id="ARBA00023136"/>
    </source>
</evidence>
<dbReference type="InterPro" id="IPR050809">
    <property type="entry name" value="UgpAE/MalFG_permease"/>
</dbReference>
<dbReference type="CDD" id="cd06261">
    <property type="entry name" value="TM_PBP2"/>
    <property type="match status" value="1"/>
</dbReference>
<accession>A0ABU3NMX7</accession>
<feature type="transmembrane region" description="Helical" evidence="7">
    <location>
        <begin position="211"/>
        <end position="229"/>
    </location>
</feature>
<dbReference type="EMBL" id="JAUHMF010000001">
    <property type="protein sequence ID" value="MDT8898201.1"/>
    <property type="molecule type" value="Genomic_DNA"/>
</dbReference>
<keyword evidence="5 7" id="KW-1133">Transmembrane helix</keyword>
<comment type="similarity">
    <text evidence="7">Belongs to the binding-protein-dependent transport system permease family.</text>
</comment>
<evidence type="ECO:0000313" key="10">
    <source>
        <dbReference type="Proteomes" id="UP001254165"/>
    </source>
</evidence>
<keyword evidence="3" id="KW-1003">Cell membrane</keyword>
<evidence type="ECO:0000259" key="8">
    <source>
        <dbReference type="PROSITE" id="PS50928"/>
    </source>
</evidence>
<feature type="transmembrane region" description="Helical" evidence="7">
    <location>
        <begin position="241"/>
        <end position="259"/>
    </location>
</feature>
<protein>
    <submittedName>
        <fullName evidence="9">ABC transporter permease subunit</fullName>
    </submittedName>
</protein>
<feature type="domain" description="ABC transmembrane type-1" evidence="8">
    <location>
        <begin position="76"/>
        <end position="294"/>
    </location>
</feature>
<dbReference type="Proteomes" id="UP001254165">
    <property type="component" value="Unassembled WGS sequence"/>
</dbReference>
<dbReference type="PANTHER" id="PTHR43227">
    <property type="entry name" value="BLL4140 PROTEIN"/>
    <property type="match status" value="1"/>
</dbReference>
<keyword evidence="2 7" id="KW-0813">Transport</keyword>
<evidence type="ECO:0000256" key="5">
    <source>
        <dbReference type="ARBA" id="ARBA00022989"/>
    </source>
</evidence>
<keyword evidence="10" id="KW-1185">Reference proteome</keyword>
<feature type="transmembrane region" description="Helical" evidence="7">
    <location>
        <begin position="156"/>
        <end position="175"/>
    </location>
</feature>
<evidence type="ECO:0000256" key="4">
    <source>
        <dbReference type="ARBA" id="ARBA00022692"/>
    </source>
</evidence>
<evidence type="ECO:0000256" key="2">
    <source>
        <dbReference type="ARBA" id="ARBA00022448"/>
    </source>
</evidence>
<gene>
    <name evidence="9" type="ORF">QYE77_07960</name>
</gene>
<comment type="caution">
    <text evidence="9">The sequence shown here is derived from an EMBL/GenBank/DDBJ whole genome shotgun (WGS) entry which is preliminary data.</text>
</comment>
<feature type="transmembrane region" description="Helical" evidence="7">
    <location>
        <begin position="80"/>
        <end position="102"/>
    </location>
</feature>
<keyword evidence="4 7" id="KW-0812">Transmembrane</keyword>
<dbReference type="SUPFAM" id="SSF161098">
    <property type="entry name" value="MetI-like"/>
    <property type="match status" value="1"/>
</dbReference>
<dbReference type="PROSITE" id="PS50928">
    <property type="entry name" value="ABC_TM1"/>
    <property type="match status" value="1"/>
</dbReference>
<dbReference type="Pfam" id="PF00528">
    <property type="entry name" value="BPD_transp_1"/>
    <property type="match status" value="1"/>
</dbReference>
<proteinExistence type="inferred from homology"/>
<evidence type="ECO:0000256" key="7">
    <source>
        <dbReference type="RuleBase" id="RU363032"/>
    </source>
</evidence>
<keyword evidence="6 7" id="KW-0472">Membrane</keyword>
<comment type="subcellular location">
    <subcellularLocation>
        <location evidence="1 7">Cell membrane</location>
        <topology evidence="1 7">Multi-pass membrane protein</topology>
    </subcellularLocation>
</comment>
<dbReference type="PANTHER" id="PTHR43227:SF11">
    <property type="entry name" value="BLL4140 PROTEIN"/>
    <property type="match status" value="1"/>
</dbReference>
<name>A0ABU3NMX7_9CHLR</name>
<reference evidence="9 10" key="1">
    <citation type="submission" date="2023-07" db="EMBL/GenBank/DDBJ databases">
        <title>Novel species of Thermanaerothrix with wide hydrolytic capabilities.</title>
        <authorList>
            <person name="Zayulina K.S."/>
            <person name="Podosokorskaya O.A."/>
            <person name="Elcheninov A.G."/>
        </authorList>
    </citation>
    <scope>NUCLEOTIDE SEQUENCE [LARGE SCALE GENOMIC DNA]</scope>
    <source>
        <strain evidence="9 10">4228-RoL</strain>
    </source>
</reference>
<dbReference type="Gene3D" id="1.10.3720.10">
    <property type="entry name" value="MetI-like"/>
    <property type="match status" value="1"/>
</dbReference>
<dbReference type="InterPro" id="IPR035906">
    <property type="entry name" value="MetI-like_sf"/>
</dbReference>
<feature type="transmembrane region" description="Helical" evidence="7">
    <location>
        <begin position="20"/>
        <end position="43"/>
    </location>
</feature>
<sequence length="308" mass="34943">MKRKHSFLKSFSHELPLLLLALPGLVYLIINNYIPMLGIIIAFKKLDYAKGILKSDWVGLKNFEFLFSTPDAWIMTRNTLLYNLAFIIIGTIFAIVLAIMMNEIADRFFAKYFQGMYLLPNLISWVVVSYIVFAFLNADTGLIPKVILPALRAKDINFYTSPGYWPFILLIVFLWKNTGYTSVIYLSSIAGIDRTIYEAARIDGAGKLDQIRYITLPLLKPTIIILFLFSIGRMMYSDFGLFYQVTLNSGALFSTTQTIDTYVYRALMQFNNVNMASAAGVYQSIVGFILVLGANLLIKKINPENALF</sequence>
<evidence type="ECO:0000313" key="9">
    <source>
        <dbReference type="EMBL" id="MDT8898201.1"/>
    </source>
</evidence>
<feature type="transmembrane region" description="Helical" evidence="7">
    <location>
        <begin position="279"/>
        <end position="298"/>
    </location>
</feature>
<organism evidence="9 10">
    <name type="scientific">Thermanaerothrix solaris</name>
    <dbReference type="NCBI Taxonomy" id="3058434"/>
    <lineage>
        <taxon>Bacteria</taxon>
        <taxon>Bacillati</taxon>
        <taxon>Chloroflexota</taxon>
        <taxon>Anaerolineae</taxon>
        <taxon>Anaerolineales</taxon>
        <taxon>Anaerolineaceae</taxon>
        <taxon>Thermanaerothrix</taxon>
    </lineage>
</organism>
<dbReference type="InterPro" id="IPR000515">
    <property type="entry name" value="MetI-like"/>
</dbReference>
<evidence type="ECO:0000256" key="1">
    <source>
        <dbReference type="ARBA" id="ARBA00004651"/>
    </source>
</evidence>
<dbReference type="RefSeq" id="WP_315624846.1">
    <property type="nucleotide sequence ID" value="NZ_JAUHMF010000001.1"/>
</dbReference>
<evidence type="ECO:0000256" key="3">
    <source>
        <dbReference type="ARBA" id="ARBA00022475"/>
    </source>
</evidence>